<comment type="caution">
    <text evidence="14">The sequence shown here is derived from an EMBL/GenBank/DDBJ whole genome shotgun (WGS) entry which is preliminary data.</text>
</comment>
<dbReference type="Proteomes" id="UP000316252">
    <property type="component" value="Unassembled WGS sequence"/>
</dbReference>
<dbReference type="PANTHER" id="PTHR45436:SF5">
    <property type="entry name" value="SENSOR HISTIDINE KINASE TRCS"/>
    <property type="match status" value="1"/>
</dbReference>
<keyword evidence="8 11" id="KW-1133">Transmembrane helix</keyword>
<gene>
    <name evidence="14" type="ORF">FJ657_01760</name>
</gene>
<dbReference type="InterPro" id="IPR036890">
    <property type="entry name" value="HATPase_C_sf"/>
</dbReference>
<dbReference type="SMART" id="SM00387">
    <property type="entry name" value="HATPase_c"/>
    <property type="match status" value="1"/>
</dbReference>
<evidence type="ECO:0000256" key="6">
    <source>
        <dbReference type="ARBA" id="ARBA00022692"/>
    </source>
</evidence>
<comment type="subcellular location">
    <subcellularLocation>
        <location evidence="2">Cell membrane</location>
    </subcellularLocation>
</comment>
<feature type="domain" description="Histidine kinase" evidence="12">
    <location>
        <begin position="246"/>
        <end position="454"/>
    </location>
</feature>
<dbReference type="InterPro" id="IPR005467">
    <property type="entry name" value="His_kinase_dom"/>
</dbReference>
<dbReference type="PROSITE" id="PS50885">
    <property type="entry name" value="HAMP"/>
    <property type="match status" value="1"/>
</dbReference>
<comment type="catalytic activity">
    <reaction evidence="1">
        <text>ATP + protein L-histidine = ADP + protein N-phospho-L-histidine.</text>
        <dbReference type="EC" id="2.7.13.3"/>
    </reaction>
</comment>
<evidence type="ECO:0000256" key="5">
    <source>
        <dbReference type="ARBA" id="ARBA00022679"/>
    </source>
</evidence>
<dbReference type="GO" id="GO:0000155">
    <property type="term" value="F:phosphorelay sensor kinase activity"/>
    <property type="evidence" value="ECO:0007669"/>
    <property type="project" value="InterPro"/>
</dbReference>
<evidence type="ECO:0000256" key="2">
    <source>
        <dbReference type="ARBA" id="ARBA00004236"/>
    </source>
</evidence>
<dbReference type="InterPro" id="IPR050428">
    <property type="entry name" value="TCS_sensor_his_kinase"/>
</dbReference>
<keyword evidence="4" id="KW-0597">Phosphoprotein</keyword>
<dbReference type="Gene3D" id="3.30.565.10">
    <property type="entry name" value="Histidine kinase-like ATPase, C-terminal domain"/>
    <property type="match status" value="1"/>
</dbReference>
<evidence type="ECO:0000256" key="8">
    <source>
        <dbReference type="ARBA" id="ARBA00022989"/>
    </source>
</evidence>
<evidence type="ECO:0000256" key="7">
    <source>
        <dbReference type="ARBA" id="ARBA00022777"/>
    </source>
</evidence>
<feature type="transmembrane region" description="Helical" evidence="11">
    <location>
        <begin position="27"/>
        <end position="50"/>
    </location>
</feature>
<proteinExistence type="predicted"/>
<dbReference type="Gene3D" id="1.10.287.130">
    <property type="match status" value="1"/>
</dbReference>
<evidence type="ECO:0000256" key="9">
    <source>
        <dbReference type="ARBA" id="ARBA00023012"/>
    </source>
</evidence>
<evidence type="ECO:0000259" key="13">
    <source>
        <dbReference type="PROSITE" id="PS50885"/>
    </source>
</evidence>
<organism evidence="14 15">
    <name type="scientific">Schumannella soli</name>
    <dbReference type="NCBI Taxonomy" id="2590779"/>
    <lineage>
        <taxon>Bacteria</taxon>
        <taxon>Bacillati</taxon>
        <taxon>Actinomycetota</taxon>
        <taxon>Actinomycetes</taxon>
        <taxon>Micrococcales</taxon>
        <taxon>Microbacteriaceae</taxon>
        <taxon>Schumannella</taxon>
    </lineage>
</organism>
<evidence type="ECO:0000256" key="11">
    <source>
        <dbReference type="SAM" id="Phobius"/>
    </source>
</evidence>
<sequence>MAEATADPAPPPAGARRRRGLSLRARVTAAAAAVALVLLGGGAVGFALLLDARIVDAEHALAADQAETVADRLGDDAAGAPPGDALAGLDDDAIVQIVRDGRILAQTEEAAEQTGAPLPGGDGARVTIDDEPHVIAAEEEDGSTVLVARSIESAGEATSAAIALLLVAVPLATAVLAAIVWFVTGRALHPVDRLRAQVDAIDPSDLRARVATPGGAAELDRLTATMNALLERIDTAQTAQRRFVADASHELRSPIASLRQHAELAADYPQTTDLAQLAEVVDVESSRLNELVDALLVLARSGEQSATRREPVDLDDLVLAEASRLRALAGPEVSAEVAAARTLGDPALLARALRNLGDNARRHARGRIALSLTAERGTAVIRVDDDGAGIPPAERERVFDRFVRLDEARSRDAGGAGLGLAIVAEAARRHDGVALVAEAPSGGARLELRIPIVQ</sequence>
<evidence type="ECO:0000256" key="1">
    <source>
        <dbReference type="ARBA" id="ARBA00000085"/>
    </source>
</evidence>
<name>A0A506Y5Z5_9MICO</name>
<keyword evidence="6 11" id="KW-0812">Transmembrane</keyword>
<keyword evidence="10 11" id="KW-0472">Membrane</keyword>
<dbReference type="SUPFAM" id="SSF47384">
    <property type="entry name" value="Homodimeric domain of signal transducing histidine kinase"/>
    <property type="match status" value="1"/>
</dbReference>
<dbReference type="InterPro" id="IPR004358">
    <property type="entry name" value="Sig_transdc_His_kin-like_C"/>
</dbReference>
<dbReference type="AlphaFoldDB" id="A0A506Y5Z5"/>
<dbReference type="InterPro" id="IPR003594">
    <property type="entry name" value="HATPase_dom"/>
</dbReference>
<evidence type="ECO:0000313" key="15">
    <source>
        <dbReference type="Proteomes" id="UP000316252"/>
    </source>
</evidence>
<evidence type="ECO:0000256" key="3">
    <source>
        <dbReference type="ARBA" id="ARBA00012438"/>
    </source>
</evidence>
<dbReference type="Gene3D" id="6.10.340.10">
    <property type="match status" value="1"/>
</dbReference>
<dbReference type="SMART" id="SM00304">
    <property type="entry name" value="HAMP"/>
    <property type="match status" value="1"/>
</dbReference>
<keyword evidence="15" id="KW-1185">Reference proteome</keyword>
<reference evidence="14 15" key="1">
    <citation type="submission" date="2019-06" db="EMBL/GenBank/DDBJ databases">
        <authorList>
            <person name="Li F."/>
        </authorList>
    </citation>
    <scope>NUCLEOTIDE SEQUENCE [LARGE SCALE GENOMIC DNA]</scope>
    <source>
        <strain evidence="14 15">10F1D-1</strain>
    </source>
</reference>
<feature type="domain" description="HAMP" evidence="13">
    <location>
        <begin position="185"/>
        <end position="238"/>
    </location>
</feature>
<keyword evidence="5" id="KW-0808">Transferase</keyword>
<dbReference type="PROSITE" id="PS50109">
    <property type="entry name" value="HIS_KIN"/>
    <property type="match status" value="1"/>
</dbReference>
<keyword evidence="9" id="KW-0902">Two-component regulatory system</keyword>
<dbReference type="InterPro" id="IPR036097">
    <property type="entry name" value="HisK_dim/P_sf"/>
</dbReference>
<dbReference type="EC" id="2.7.13.3" evidence="3"/>
<dbReference type="PANTHER" id="PTHR45436">
    <property type="entry name" value="SENSOR HISTIDINE KINASE YKOH"/>
    <property type="match status" value="1"/>
</dbReference>
<evidence type="ECO:0000256" key="4">
    <source>
        <dbReference type="ARBA" id="ARBA00022553"/>
    </source>
</evidence>
<dbReference type="SUPFAM" id="SSF55874">
    <property type="entry name" value="ATPase domain of HSP90 chaperone/DNA topoisomerase II/histidine kinase"/>
    <property type="match status" value="1"/>
</dbReference>
<dbReference type="CDD" id="cd00082">
    <property type="entry name" value="HisKA"/>
    <property type="match status" value="1"/>
</dbReference>
<evidence type="ECO:0000256" key="10">
    <source>
        <dbReference type="ARBA" id="ARBA00023136"/>
    </source>
</evidence>
<keyword evidence="7 14" id="KW-0418">Kinase</keyword>
<dbReference type="PRINTS" id="PR00344">
    <property type="entry name" value="BCTRLSENSOR"/>
</dbReference>
<protein>
    <recommendedName>
        <fullName evidence="3">histidine kinase</fullName>
        <ecNumber evidence="3">2.7.13.3</ecNumber>
    </recommendedName>
</protein>
<dbReference type="EMBL" id="VHQG01000001">
    <property type="protein sequence ID" value="TPW77435.1"/>
    <property type="molecule type" value="Genomic_DNA"/>
</dbReference>
<dbReference type="SMART" id="SM00388">
    <property type="entry name" value="HisKA"/>
    <property type="match status" value="1"/>
</dbReference>
<evidence type="ECO:0000259" key="12">
    <source>
        <dbReference type="PROSITE" id="PS50109"/>
    </source>
</evidence>
<dbReference type="OrthoDB" id="9786919at2"/>
<dbReference type="RefSeq" id="WP_141161963.1">
    <property type="nucleotide sequence ID" value="NZ_VHQG01000001.1"/>
</dbReference>
<dbReference type="GO" id="GO:0005886">
    <property type="term" value="C:plasma membrane"/>
    <property type="evidence" value="ECO:0007669"/>
    <property type="project" value="UniProtKB-SubCell"/>
</dbReference>
<dbReference type="InterPro" id="IPR003661">
    <property type="entry name" value="HisK_dim/P_dom"/>
</dbReference>
<evidence type="ECO:0000313" key="14">
    <source>
        <dbReference type="EMBL" id="TPW77435.1"/>
    </source>
</evidence>
<dbReference type="Pfam" id="PF00672">
    <property type="entry name" value="HAMP"/>
    <property type="match status" value="1"/>
</dbReference>
<dbReference type="InterPro" id="IPR003660">
    <property type="entry name" value="HAMP_dom"/>
</dbReference>
<accession>A0A506Y5Z5</accession>
<dbReference type="Pfam" id="PF02518">
    <property type="entry name" value="HATPase_c"/>
    <property type="match status" value="1"/>
</dbReference>
<feature type="transmembrane region" description="Helical" evidence="11">
    <location>
        <begin position="160"/>
        <end position="183"/>
    </location>
</feature>
<dbReference type="Pfam" id="PF00512">
    <property type="entry name" value="HisKA"/>
    <property type="match status" value="1"/>
</dbReference>